<protein>
    <submittedName>
        <fullName evidence="1">Uncharacterized protein</fullName>
    </submittedName>
</protein>
<reference evidence="1" key="2">
    <citation type="submission" date="2023-01" db="EMBL/GenBank/DDBJ databases">
        <authorList>
            <person name="Sun Q."/>
            <person name="Evtushenko L."/>
        </authorList>
    </citation>
    <scope>NUCLEOTIDE SEQUENCE</scope>
    <source>
        <strain evidence="1">VKM Ac-1069</strain>
    </source>
</reference>
<organism evidence="1 2">
    <name type="scientific">Pseudonocardia halophobica</name>
    <dbReference type="NCBI Taxonomy" id="29401"/>
    <lineage>
        <taxon>Bacteria</taxon>
        <taxon>Bacillati</taxon>
        <taxon>Actinomycetota</taxon>
        <taxon>Actinomycetes</taxon>
        <taxon>Pseudonocardiales</taxon>
        <taxon>Pseudonocardiaceae</taxon>
        <taxon>Pseudonocardia</taxon>
    </lineage>
</organism>
<comment type="caution">
    <text evidence="1">The sequence shown here is derived from an EMBL/GenBank/DDBJ whole genome shotgun (WGS) entry which is preliminary data.</text>
</comment>
<dbReference type="EMBL" id="BSFQ01000020">
    <property type="protein sequence ID" value="GLL13214.1"/>
    <property type="molecule type" value="Genomic_DNA"/>
</dbReference>
<accession>A0A9W6NXT4</accession>
<evidence type="ECO:0000313" key="2">
    <source>
        <dbReference type="Proteomes" id="UP001143463"/>
    </source>
</evidence>
<dbReference type="Proteomes" id="UP001143463">
    <property type="component" value="Unassembled WGS sequence"/>
</dbReference>
<proteinExistence type="predicted"/>
<evidence type="ECO:0000313" key="1">
    <source>
        <dbReference type="EMBL" id="GLL13214.1"/>
    </source>
</evidence>
<name>A0A9W6NXT4_9PSEU</name>
<dbReference type="AlphaFoldDB" id="A0A9W6NXT4"/>
<sequence>MLPLPDPAPGSAGPAAAAGGLQSAAAGAGAVGAANAATEPAIIAVATMPPMVTYRLIRLLHHSNPNCHRDPRTHTVTECRWFTTSCDV</sequence>
<reference evidence="1" key="1">
    <citation type="journal article" date="2014" name="Int. J. Syst. Evol. Microbiol.">
        <title>Complete genome sequence of Corynebacterium casei LMG S-19264T (=DSM 44701T), isolated from a smear-ripened cheese.</title>
        <authorList>
            <consortium name="US DOE Joint Genome Institute (JGI-PGF)"/>
            <person name="Walter F."/>
            <person name="Albersmeier A."/>
            <person name="Kalinowski J."/>
            <person name="Ruckert C."/>
        </authorList>
    </citation>
    <scope>NUCLEOTIDE SEQUENCE</scope>
    <source>
        <strain evidence="1">VKM Ac-1069</strain>
    </source>
</reference>
<keyword evidence="2" id="KW-1185">Reference proteome</keyword>
<gene>
    <name evidence="1" type="ORF">GCM10017577_43570</name>
</gene>